<dbReference type="EMBL" id="VTWU01000005">
    <property type="protein sequence ID" value="KAA9331482.1"/>
    <property type="molecule type" value="Genomic_DNA"/>
</dbReference>
<dbReference type="RefSeq" id="WP_151079660.1">
    <property type="nucleotide sequence ID" value="NZ_CP047647.1"/>
</dbReference>
<evidence type="ECO:0000313" key="1">
    <source>
        <dbReference type="EMBL" id="KAA9331482.1"/>
    </source>
</evidence>
<evidence type="ECO:0000313" key="2">
    <source>
        <dbReference type="Proteomes" id="UP000326380"/>
    </source>
</evidence>
<name>A0A7L5A038_9BACT</name>
<dbReference type="AlphaFoldDB" id="A0A7L5A038"/>
<proteinExistence type="predicted"/>
<sequence length="264" mass="29822">MPPYSLAMLLVLAFFLAACDAKQPVEQAGQNAPPSAATAETTAGWHGAIDTTRQVPPGLALPGQLLESRRWTDAAGDNLLVVYRTKPATEKHSEMEGEQHVELFARQYVRPANGRYQELWRLQDAVRHCPFDMWLGPLPSSTRITDLDQDGTTETTLVYKLTCRSDVSPSQMKLIMHEGPAKYALRGHMVVQYDSIPLTQRVPANSCCLDTIGRQQLEAPEGYELYAGRYETEKEFRAAPRPFLVFARQQWRQWITQDNFGQLR</sequence>
<organism evidence="1 2">
    <name type="scientific">Hymenobacter busanensis</name>
    <dbReference type="NCBI Taxonomy" id="2607656"/>
    <lineage>
        <taxon>Bacteria</taxon>
        <taxon>Pseudomonadati</taxon>
        <taxon>Bacteroidota</taxon>
        <taxon>Cytophagia</taxon>
        <taxon>Cytophagales</taxon>
        <taxon>Hymenobacteraceae</taxon>
        <taxon>Hymenobacter</taxon>
    </lineage>
</organism>
<gene>
    <name evidence="1" type="ORF">F0P96_14670</name>
</gene>
<keyword evidence="2" id="KW-1185">Reference proteome</keyword>
<dbReference type="Proteomes" id="UP000326380">
    <property type="component" value="Unassembled WGS sequence"/>
</dbReference>
<dbReference type="InterPro" id="IPR058148">
    <property type="entry name" value="M949_RS01915-like_dom"/>
</dbReference>
<reference evidence="1 2" key="1">
    <citation type="submission" date="2019-09" db="EMBL/GenBank/DDBJ databases">
        <title>Genome sequence of Hymenobacter sp. M3.</title>
        <authorList>
            <person name="Srinivasan S."/>
        </authorList>
    </citation>
    <scope>NUCLEOTIDE SEQUENCE [LARGE SCALE GENOMIC DNA]</scope>
    <source>
        <strain evidence="1 2">M3</strain>
    </source>
</reference>
<accession>A0A7L5A038</accession>
<protein>
    <submittedName>
        <fullName evidence="1">Uncharacterized protein</fullName>
    </submittedName>
</protein>
<comment type="caution">
    <text evidence="1">The sequence shown here is derived from an EMBL/GenBank/DDBJ whole genome shotgun (WGS) entry which is preliminary data.</text>
</comment>
<dbReference type="NCBIfam" id="NF046077">
    <property type="entry name" value="LPS_M949_RS01915"/>
    <property type="match status" value="1"/>
</dbReference>